<dbReference type="PANTHER" id="PTHR45138">
    <property type="entry name" value="REGULATORY COMPONENTS OF SENSORY TRANSDUCTION SYSTEM"/>
    <property type="match status" value="1"/>
</dbReference>
<organism evidence="6 7">
    <name type="scientific">Salinicola acroporae</name>
    <dbReference type="NCBI Taxonomy" id="1541440"/>
    <lineage>
        <taxon>Bacteria</taxon>
        <taxon>Pseudomonadati</taxon>
        <taxon>Pseudomonadota</taxon>
        <taxon>Gammaproteobacteria</taxon>
        <taxon>Oceanospirillales</taxon>
        <taxon>Halomonadaceae</taxon>
        <taxon>Salinicola</taxon>
    </lineage>
</organism>
<dbReference type="InterPro" id="IPR029787">
    <property type="entry name" value="Nucleotide_cyclase"/>
</dbReference>
<feature type="transmembrane region" description="Helical" evidence="4">
    <location>
        <begin position="249"/>
        <end position="267"/>
    </location>
</feature>
<dbReference type="SMART" id="SM00267">
    <property type="entry name" value="GGDEF"/>
    <property type="match status" value="1"/>
</dbReference>
<reference evidence="6" key="1">
    <citation type="journal article" date="2015" name="Antonie Van Leeuwenhoek">
        <title>Comparative 16S rRNA signatures and multilocus sequence analysis for the genus Salinicola and description of Salinicola acroporae sp. nov., isolated from coral Acropora digitifera.</title>
        <authorList>
            <person name="Lepcha R.T."/>
            <person name="Poddar A."/>
            <person name="Schumann P."/>
            <person name="Das S.K."/>
        </authorList>
    </citation>
    <scope>NUCLEOTIDE SEQUENCE</scope>
    <source>
        <strain evidence="6">S4-41</strain>
    </source>
</reference>
<name>A0ABT6I502_9GAMM</name>
<dbReference type="RefSeq" id="WP_280337945.1">
    <property type="nucleotide sequence ID" value="NZ_PGFS01000001.1"/>
</dbReference>
<evidence type="ECO:0000259" key="5">
    <source>
        <dbReference type="PROSITE" id="PS50887"/>
    </source>
</evidence>
<sequence length="650" mass="72011">MRVIGAVTGLCVLLIGIFVAWSWATREPEGEIPSVEPSGWEYRWGDSPQDSAGLPAWLNDAALGWQPIAFPANPPERDGRDKVWFRLHLPDNQWHDPVLFISSIDLIAQVYLGDRLIYQHGDFDEGDGIAFAGWPWHMIALPRDFGGQTLCLRVFSDYTSIGLWGQVRLMERGEAYRQIIRRSAWDVAVSALALALAVFAAIFAASGVERRSFGAIALFAGASGLMLLAEAPARQLIAGNPLGWDLVRAFSYYMLPVATGLILAHWLQGRARRWMQRLWALHLAYVVLVMGLVQGNVINLSLTFPIFDGLLVATLPAMLALALWQWRTLDGTQRTVVMCFALFAPLLLADMLVAHGFIPWQPIPLSFGSLAFSLSCVAISLHRYHRVHRELARSHETLEQQVATRTEELAQLVEELEGLSYRDALTGLYNRRHFDAAYAQAGRRAVSRGECLTLAILDLDHFKRINDRFGHDAGDSVLVTLAGLLKAHQEVGESVCRLGGEEFALLSHASPTVLAARLERLLGRLLATPLKRGEWCLGHVTFSAGIASYPLHSASPDSLLRLADEALYCAKRGGRSTVAIHSDSAAPRLQKADARSSAGREGWDVSSDAQPSQEETGQDDRRAGRGRRRRRKGSRRLARDRERARGEMVL</sequence>
<comment type="catalytic activity">
    <reaction evidence="2">
        <text>2 GTP = 3',3'-c-di-GMP + 2 diphosphate</text>
        <dbReference type="Rhea" id="RHEA:24898"/>
        <dbReference type="ChEBI" id="CHEBI:33019"/>
        <dbReference type="ChEBI" id="CHEBI:37565"/>
        <dbReference type="ChEBI" id="CHEBI:58805"/>
        <dbReference type="EC" id="2.7.7.65"/>
    </reaction>
</comment>
<dbReference type="NCBIfam" id="TIGR00254">
    <property type="entry name" value="GGDEF"/>
    <property type="match status" value="1"/>
</dbReference>
<feature type="domain" description="GGDEF" evidence="5">
    <location>
        <begin position="450"/>
        <end position="583"/>
    </location>
</feature>
<protein>
    <recommendedName>
        <fullName evidence="1">diguanylate cyclase</fullName>
        <ecNumber evidence="1">2.7.7.65</ecNumber>
    </recommendedName>
</protein>
<feature type="transmembrane region" description="Helical" evidence="4">
    <location>
        <begin position="184"/>
        <end position="205"/>
    </location>
</feature>
<dbReference type="CDD" id="cd01949">
    <property type="entry name" value="GGDEF"/>
    <property type="match status" value="1"/>
</dbReference>
<dbReference type="InterPro" id="IPR043128">
    <property type="entry name" value="Rev_trsase/Diguanyl_cyclase"/>
</dbReference>
<evidence type="ECO:0000313" key="7">
    <source>
        <dbReference type="Proteomes" id="UP001162135"/>
    </source>
</evidence>
<keyword evidence="4" id="KW-0472">Membrane</keyword>
<feature type="transmembrane region" description="Helical" evidence="4">
    <location>
        <begin position="336"/>
        <end position="357"/>
    </location>
</feature>
<feature type="transmembrane region" description="Helical" evidence="4">
    <location>
        <begin position="304"/>
        <end position="324"/>
    </location>
</feature>
<accession>A0ABT6I502</accession>
<feature type="compositionally biased region" description="Basic and acidic residues" evidence="3">
    <location>
        <begin position="637"/>
        <end position="650"/>
    </location>
</feature>
<feature type="transmembrane region" description="Helical" evidence="4">
    <location>
        <begin position="212"/>
        <end position="229"/>
    </location>
</feature>
<comment type="caution">
    <text evidence="6">The sequence shown here is derived from an EMBL/GenBank/DDBJ whole genome shotgun (WGS) entry which is preliminary data.</text>
</comment>
<dbReference type="InterPro" id="IPR050469">
    <property type="entry name" value="Diguanylate_Cyclase"/>
</dbReference>
<dbReference type="EC" id="2.7.7.65" evidence="1"/>
<reference evidence="6" key="2">
    <citation type="submission" date="2017-11" db="EMBL/GenBank/DDBJ databases">
        <authorList>
            <person name="Das S.K."/>
        </authorList>
    </citation>
    <scope>NUCLEOTIDE SEQUENCE</scope>
    <source>
        <strain evidence="6">S4-41</strain>
    </source>
</reference>
<feature type="region of interest" description="Disordered" evidence="3">
    <location>
        <begin position="581"/>
        <end position="650"/>
    </location>
</feature>
<evidence type="ECO:0000256" key="1">
    <source>
        <dbReference type="ARBA" id="ARBA00012528"/>
    </source>
</evidence>
<evidence type="ECO:0000256" key="2">
    <source>
        <dbReference type="ARBA" id="ARBA00034247"/>
    </source>
</evidence>
<keyword evidence="4" id="KW-0812">Transmembrane</keyword>
<dbReference type="EMBL" id="PGFS01000001">
    <property type="protein sequence ID" value="MDH4572764.1"/>
    <property type="molecule type" value="Genomic_DNA"/>
</dbReference>
<evidence type="ECO:0000256" key="3">
    <source>
        <dbReference type="SAM" id="MobiDB-lite"/>
    </source>
</evidence>
<dbReference type="PROSITE" id="PS50887">
    <property type="entry name" value="GGDEF"/>
    <property type="match status" value="1"/>
</dbReference>
<dbReference type="SUPFAM" id="SSF55073">
    <property type="entry name" value="Nucleotide cyclase"/>
    <property type="match status" value="1"/>
</dbReference>
<dbReference type="Proteomes" id="UP001162135">
    <property type="component" value="Unassembled WGS sequence"/>
</dbReference>
<dbReference type="InterPro" id="IPR000160">
    <property type="entry name" value="GGDEF_dom"/>
</dbReference>
<gene>
    <name evidence="6" type="ORF">CUR86_10070</name>
</gene>
<dbReference type="PANTHER" id="PTHR45138:SF9">
    <property type="entry name" value="DIGUANYLATE CYCLASE DGCM-RELATED"/>
    <property type="match status" value="1"/>
</dbReference>
<evidence type="ECO:0000256" key="4">
    <source>
        <dbReference type="SAM" id="Phobius"/>
    </source>
</evidence>
<evidence type="ECO:0000313" key="6">
    <source>
        <dbReference type="EMBL" id="MDH4572764.1"/>
    </source>
</evidence>
<keyword evidence="4" id="KW-1133">Transmembrane helix</keyword>
<dbReference type="Pfam" id="PF00990">
    <property type="entry name" value="GGDEF"/>
    <property type="match status" value="1"/>
</dbReference>
<feature type="compositionally biased region" description="Basic residues" evidence="3">
    <location>
        <begin position="624"/>
        <end position="636"/>
    </location>
</feature>
<proteinExistence type="predicted"/>
<feature type="transmembrane region" description="Helical" evidence="4">
    <location>
        <begin position="279"/>
        <end position="298"/>
    </location>
</feature>
<dbReference type="Gene3D" id="3.30.70.270">
    <property type="match status" value="1"/>
</dbReference>
<keyword evidence="7" id="KW-1185">Reference proteome</keyword>